<dbReference type="EMBL" id="JBHTBW010000006">
    <property type="protein sequence ID" value="MFC7439886.1"/>
    <property type="molecule type" value="Genomic_DNA"/>
</dbReference>
<accession>A0ABW2RG05</accession>
<dbReference type="Proteomes" id="UP001596500">
    <property type="component" value="Unassembled WGS sequence"/>
</dbReference>
<sequence length="207" mass="24098">MYIPKPFKVDDRDTLIQFIHQHSFGIVFSKENGVATASHLPLLLKENEEELGVLYGHMALANPHWKEIGREVLVVFPGPHAYISPTWYEEEKTVPTWNYVAVHVYGDFALIEDERELENMMMESIRFYEAEMPQPWSTDLKQKHNQAELKAVKGFKITITDIQGKWKLNQHHPVERQKKTIKHLKEAGRGDAKEIAGLMEQHVNERE</sequence>
<keyword evidence="2" id="KW-1185">Reference proteome</keyword>
<dbReference type="SUPFAM" id="SSF50475">
    <property type="entry name" value="FMN-binding split barrel"/>
    <property type="match status" value="1"/>
</dbReference>
<dbReference type="PANTHER" id="PTHR35802">
    <property type="entry name" value="PROTEASE SYNTHASE AND SPORULATION PROTEIN PAI 2"/>
    <property type="match status" value="1"/>
</dbReference>
<dbReference type="Pfam" id="PF04299">
    <property type="entry name" value="FMN_bind_2"/>
    <property type="match status" value="1"/>
</dbReference>
<name>A0ABW2RG05_9BACL</name>
<dbReference type="InterPro" id="IPR012349">
    <property type="entry name" value="Split_barrel_FMN-bd"/>
</dbReference>
<gene>
    <name evidence="1" type="ORF">ACFQNG_01725</name>
</gene>
<organism evidence="1 2">
    <name type="scientific">Laceyella putida</name>
    <dbReference type="NCBI Taxonomy" id="110101"/>
    <lineage>
        <taxon>Bacteria</taxon>
        <taxon>Bacillati</taxon>
        <taxon>Bacillota</taxon>
        <taxon>Bacilli</taxon>
        <taxon>Bacillales</taxon>
        <taxon>Thermoactinomycetaceae</taxon>
        <taxon>Laceyella</taxon>
    </lineage>
</organism>
<reference evidence="2" key="1">
    <citation type="journal article" date="2019" name="Int. J. Syst. Evol. Microbiol.">
        <title>The Global Catalogue of Microorganisms (GCM) 10K type strain sequencing project: providing services to taxonomists for standard genome sequencing and annotation.</title>
        <authorList>
            <consortium name="The Broad Institute Genomics Platform"/>
            <consortium name="The Broad Institute Genome Sequencing Center for Infectious Disease"/>
            <person name="Wu L."/>
            <person name="Ma J."/>
        </authorList>
    </citation>
    <scope>NUCLEOTIDE SEQUENCE [LARGE SCALE GENOMIC DNA]</scope>
    <source>
        <strain evidence="2">CGMCC 1.12942</strain>
    </source>
</reference>
<proteinExistence type="predicted"/>
<dbReference type="PANTHER" id="PTHR35802:SF1">
    <property type="entry name" value="PROTEASE SYNTHASE AND SPORULATION PROTEIN PAI 2"/>
    <property type="match status" value="1"/>
</dbReference>
<evidence type="ECO:0000313" key="2">
    <source>
        <dbReference type="Proteomes" id="UP001596500"/>
    </source>
</evidence>
<dbReference type="RefSeq" id="WP_379863080.1">
    <property type="nucleotide sequence ID" value="NZ_JBHTBW010000006.1"/>
</dbReference>
<dbReference type="Gene3D" id="2.30.110.10">
    <property type="entry name" value="Electron Transport, Fmn-binding Protein, Chain A"/>
    <property type="match status" value="1"/>
</dbReference>
<dbReference type="PIRSF" id="PIRSF010372">
    <property type="entry name" value="PaiB"/>
    <property type="match status" value="1"/>
</dbReference>
<dbReference type="InterPro" id="IPR007396">
    <property type="entry name" value="TR_PAI2-type"/>
</dbReference>
<evidence type="ECO:0000313" key="1">
    <source>
        <dbReference type="EMBL" id="MFC7439886.1"/>
    </source>
</evidence>
<comment type="caution">
    <text evidence="1">The sequence shown here is derived from an EMBL/GenBank/DDBJ whole genome shotgun (WGS) entry which is preliminary data.</text>
</comment>
<protein>
    <submittedName>
        <fullName evidence="1">FMN-binding negative transcriptional regulator</fullName>
    </submittedName>
</protein>